<feature type="transmembrane region" description="Helical" evidence="6">
    <location>
        <begin position="479"/>
        <end position="498"/>
    </location>
</feature>
<dbReference type="Proteomes" id="UP000733379">
    <property type="component" value="Unassembled WGS sequence"/>
</dbReference>
<proteinExistence type="predicted"/>
<feature type="transmembrane region" description="Helical" evidence="6">
    <location>
        <begin position="9"/>
        <end position="32"/>
    </location>
</feature>
<feature type="transmembrane region" description="Helical" evidence="6">
    <location>
        <begin position="52"/>
        <end position="75"/>
    </location>
</feature>
<dbReference type="InterPro" id="IPR019108">
    <property type="entry name" value="Caa3_assmbl_CtaG-rel"/>
</dbReference>
<feature type="transmembrane region" description="Helical" evidence="6">
    <location>
        <begin position="143"/>
        <end position="163"/>
    </location>
</feature>
<dbReference type="Pfam" id="PF09678">
    <property type="entry name" value="Caa3_CtaG"/>
    <property type="match status" value="1"/>
</dbReference>
<name>A0ABS6B863_9NOCA</name>
<organism evidence="7 8">
    <name type="scientific">Nocardia albiluteola</name>
    <dbReference type="NCBI Taxonomy" id="2842303"/>
    <lineage>
        <taxon>Bacteria</taxon>
        <taxon>Bacillati</taxon>
        <taxon>Actinomycetota</taxon>
        <taxon>Actinomycetes</taxon>
        <taxon>Mycobacteriales</taxon>
        <taxon>Nocardiaceae</taxon>
        <taxon>Nocardia</taxon>
    </lineage>
</organism>
<evidence type="ECO:0000313" key="7">
    <source>
        <dbReference type="EMBL" id="MBU3065926.1"/>
    </source>
</evidence>
<feature type="transmembrane region" description="Helical" evidence="6">
    <location>
        <begin position="303"/>
        <end position="324"/>
    </location>
</feature>
<feature type="transmembrane region" description="Helical" evidence="6">
    <location>
        <begin position="539"/>
        <end position="560"/>
    </location>
</feature>
<keyword evidence="4 6" id="KW-1133">Transmembrane helix</keyword>
<feature type="transmembrane region" description="Helical" evidence="6">
    <location>
        <begin position="365"/>
        <end position="383"/>
    </location>
</feature>
<reference evidence="7 8" key="1">
    <citation type="submission" date="2021-06" db="EMBL/GenBank/DDBJ databases">
        <title>Actinomycetes sequencing.</title>
        <authorList>
            <person name="Shan Q."/>
        </authorList>
    </citation>
    <scope>NUCLEOTIDE SEQUENCE [LARGE SCALE GENOMIC DNA]</scope>
    <source>
        <strain evidence="7 8">NEAU-G5</strain>
    </source>
</reference>
<comment type="subcellular location">
    <subcellularLocation>
        <location evidence="1">Cell membrane</location>
        <topology evidence="1">Multi-pass membrane protein</topology>
    </subcellularLocation>
</comment>
<feature type="transmembrane region" description="Helical" evidence="6">
    <location>
        <begin position="239"/>
        <end position="259"/>
    </location>
</feature>
<feature type="transmembrane region" description="Helical" evidence="6">
    <location>
        <begin position="395"/>
        <end position="417"/>
    </location>
</feature>
<evidence type="ECO:0000256" key="3">
    <source>
        <dbReference type="ARBA" id="ARBA00022692"/>
    </source>
</evidence>
<keyword evidence="3 6" id="KW-0812">Transmembrane</keyword>
<gene>
    <name evidence="7" type="ORF">KO481_30950</name>
</gene>
<keyword evidence="8" id="KW-1185">Reference proteome</keyword>
<protein>
    <submittedName>
        <fullName evidence="7">Bifunctional copper resistance protein CopD/cytochrome c oxidase assembly protein</fullName>
    </submittedName>
</protein>
<dbReference type="EMBL" id="JAHKNI010000012">
    <property type="protein sequence ID" value="MBU3065926.1"/>
    <property type="molecule type" value="Genomic_DNA"/>
</dbReference>
<feature type="transmembrane region" description="Helical" evidence="6">
    <location>
        <begin position="593"/>
        <end position="615"/>
    </location>
</feature>
<evidence type="ECO:0000256" key="5">
    <source>
        <dbReference type="ARBA" id="ARBA00023136"/>
    </source>
</evidence>
<keyword evidence="2" id="KW-1003">Cell membrane</keyword>
<sequence>MSAGRLGRWAVPLAAIAAPAIVIAVAVTAGSAPYSLLGLGDPGTLVRVVAPLLRLIAEACAVICAGALTFAAFFAPDESGRLAPHGYAAVVSAGRWAVGWAAAAAALVPVEAADLSGVPLSGPPLRAPVNDQLALWATLEQPMAWLVTAVLAAAVAVACRWVLRWQPTVVVWAVSIVAVLPQAVTGHSASDAGHDLAEAALVIHVPVAVAWIGLLIALLRPAWRRGVPAEVLRRRYQRFALGSWLALAGSGLVVAAVLIPAGRHRTGDYLWWFLVKVVLVAGLGVIGIWLRRNPNHRSGTARMLGLCAGELVVLSATAGISVGLTHLTPPADTGPVATPDQAFLGFDLPHPPGVMRLLLDWRFDPLLGTLALLLAAVYLAASYRVRRGGWPRGRTVAWLTGCAVLLIATCSGIARYAGAMFSYHIVAHMLIGMLAPVLLALGAPLTLLRSAGAREGSGPTEWITTLAESRLIRALTHPLSATAIFASAPFVLYCTGLFDVAVRFHWAHLLIDVVFLSIGYLFAWTVVGPDPGPRPMPMIARLGMLLAAMPADIIFAATLFGTHTLIGNGRASGNMYSALRLPWVRDLFADQHAAAIAALLIGEAALLIATAALVFRWRSDTEQAGDDATDPYQALASALRSHQEHSPQLSSSTR</sequence>
<feature type="transmembrane region" description="Helical" evidence="6">
    <location>
        <begin position="271"/>
        <end position="291"/>
    </location>
</feature>
<comment type="caution">
    <text evidence="7">The sequence shown here is derived from an EMBL/GenBank/DDBJ whole genome shotgun (WGS) entry which is preliminary data.</text>
</comment>
<accession>A0ABS6B863</accession>
<feature type="transmembrane region" description="Helical" evidence="6">
    <location>
        <begin position="504"/>
        <end position="527"/>
    </location>
</feature>
<feature type="transmembrane region" description="Helical" evidence="6">
    <location>
        <begin position="423"/>
        <end position="448"/>
    </location>
</feature>
<evidence type="ECO:0000256" key="2">
    <source>
        <dbReference type="ARBA" id="ARBA00022475"/>
    </source>
</evidence>
<feature type="transmembrane region" description="Helical" evidence="6">
    <location>
        <begin position="87"/>
        <end position="110"/>
    </location>
</feature>
<dbReference type="RefSeq" id="WP_215921992.1">
    <property type="nucleotide sequence ID" value="NZ_JAHKNI010000012.1"/>
</dbReference>
<evidence type="ECO:0000256" key="1">
    <source>
        <dbReference type="ARBA" id="ARBA00004651"/>
    </source>
</evidence>
<feature type="transmembrane region" description="Helical" evidence="6">
    <location>
        <begin position="170"/>
        <end position="189"/>
    </location>
</feature>
<feature type="transmembrane region" description="Helical" evidence="6">
    <location>
        <begin position="201"/>
        <end position="219"/>
    </location>
</feature>
<evidence type="ECO:0000313" key="8">
    <source>
        <dbReference type="Proteomes" id="UP000733379"/>
    </source>
</evidence>
<evidence type="ECO:0000256" key="6">
    <source>
        <dbReference type="SAM" id="Phobius"/>
    </source>
</evidence>
<keyword evidence="5 6" id="KW-0472">Membrane</keyword>
<evidence type="ECO:0000256" key="4">
    <source>
        <dbReference type="ARBA" id="ARBA00022989"/>
    </source>
</evidence>